<dbReference type="AlphaFoldDB" id="A0A016S7Z8"/>
<evidence type="ECO:0000313" key="2">
    <source>
        <dbReference type="Proteomes" id="UP000024635"/>
    </source>
</evidence>
<protein>
    <submittedName>
        <fullName evidence="1">Uncharacterized protein</fullName>
    </submittedName>
</protein>
<comment type="caution">
    <text evidence="1">The sequence shown here is derived from an EMBL/GenBank/DDBJ whole genome shotgun (WGS) entry which is preliminary data.</text>
</comment>
<dbReference type="EMBL" id="JARK01001615">
    <property type="protein sequence ID" value="EYB86389.1"/>
    <property type="molecule type" value="Genomic_DNA"/>
</dbReference>
<organism evidence="1 2">
    <name type="scientific">Ancylostoma ceylanicum</name>
    <dbReference type="NCBI Taxonomy" id="53326"/>
    <lineage>
        <taxon>Eukaryota</taxon>
        <taxon>Metazoa</taxon>
        <taxon>Ecdysozoa</taxon>
        <taxon>Nematoda</taxon>
        <taxon>Chromadorea</taxon>
        <taxon>Rhabditida</taxon>
        <taxon>Rhabditina</taxon>
        <taxon>Rhabditomorpha</taxon>
        <taxon>Strongyloidea</taxon>
        <taxon>Ancylostomatidae</taxon>
        <taxon>Ancylostomatinae</taxon>
        <taxon>Ancylostoma</taxon>
    </lineage>
</organism>
<proteinExistence type="predicted"/>
<reference evidence="2" key="1">
    <citation type="journal article" date="2015" name="Nat. Genet.">
        <title>The genome and transcriptome of the zoonotic hookworm Ancylostoma ceylanicum identify infection-specific gene families.</title>
        <authorList>
            <person name="Schwarz E.M."/>
            <person name="Hu Y."/>
            <person name="Antoshechkin I."/>
            <person name="Miller M.M."/>
            <person name="Sternberg P.W."/>
            <person name="Aroian R.V."/>
        </authorList>
    </citation>
    <scope>NUCLEOTIDE SEQUENCE</scope>
    <source>
        <strain evidence="2">HY135</strain>
    </source>
</reference>
<sequence length="76" mass="8772">MLHNLPRATRDVDDGNARFGEAAYLNWWQNVARGQVALSLNHIDDLNFMEYGKFHFLSDERSAVQAWIGAARKFTF</sequence>
<keyword evidence="2" id="KW-1185">Reference proteome</keyword>
<dbReference type="Proteomes" id="UP000024635">
    <property type="component" value="Unassembled WGS sequence"/>
</dbReference>
<accession>A0A016S7Z8</accession>
<name>A0A016S7Z8_9BILA</name>
<evidence type="ECO:0000313" key="1">
    <source>
        <dbReference type="EMBL" id="EYB86389.1"/>
    </source>
</evidence>
<gene>
    <name evidence="1" type="primary">Acey_s0279.g1178</name>
    <name evidence="1" type="ORF">Y032_0279g1178</name>
</gene>